<dbReference type="Proteomes" id="UP000398619">
    <property type="component" value="Unassembled WGS sequence"/>
</dbReference>
<accession>A0A564UVL8</accession>
<dbReference type="InterPro" id="IPR012001">
    <property type="entry name" value="Thiamin_PyroP_enz_TPP-bd_dom"/>
</dbReference>
<dbReference type="AlphaFoldDB" id="A0A564UVL8"/>
<dbReference type="InterPro" id="IPR029061">
    <property type="entry name" value="THDP-binding"/>
</dbReference>
<gene>
    <name evidence="2" type="ORF">DLSSTS7063_03261</name>
</gene>
<protein>
    <submittedName>
        <fullName evidence="2">2-succinyl-5-enolpyruvyl-6-hydroxy-3-cyclohexene-1-carboxylate synthase</fullName>
    </submittedName>
</protein>
<evidence type="ECO:0000313" key="2">
    <source>
        <dbReference type="EMBL" id="VUX23664.1"/>
    </source>
</evidence>
<reference evidence="2 3" key="1">
    <citation type="submission" date="2019-07" db="EMBL/GenBank/DDBJ databases">
        <authorList>
            <person name="Hibberd C M."/>
            <person name="Gehrig L. J."/>
            <person name="Chang H.-W."/>
            <person name="Venkatesh S."/>
        </authorList>
    </citation>
    <scope>NUCLEOTIDE SEQUENCE [LARGE SCALE GENOMIC DNA]</scope>
    <source>
        <strain evidence="2">Dorea_longicatena_SSTS_Bg7063</strain>
    </source>
</reference>
<dbReference type="Pfam" id="PF02776">
    <property type="entry name" value="TPP_enzyme_N"/>
    <property type="match status" value="1"/>
</dbReference>
<organism evidence="2 3">
    <name type="scientific">Dorea longicatena</name>
    <dbReference type="NCBI Taxonomy" id="88431"/>
    <lineage>
        <taxon>Bacteria</taxon>
        <taxon>Bacillati</taxon>
        <taxon>Bacillota</taxon>
        <taxon>Clostridia</taxon>
        <taxon>Lachnospirales</taxon>
        <taxon>Lachnospiraceae</taxon>
        <taxon>Dorea</taxon>
    </lineage>
</organism>
<name>A0A564UVL8_9FIRM</name>
<evidence type="ECO:0000259" key="1">
    <source>
        <dbReference type="Pfam" id="PF02776"/>
    </source>
</evidence>
<dbReference type="EMBL" id="CABHNM010000079">
    <property type="protein sequence ID" value="VUX23664.1"/>
    <property type="molecule type" value="Genomic_DNA"/>
</dbReference>
<dbReference type="Gene3D" id="3.40.50.970">
    <property type="match status" value="1"/>
</dbReference>
<sequence length="278" mass="31579">MKKIEYLIYTKEVEPSRVVQQFKKDNIKCILVLDVRSAVYYATGISAQCGEIVAVCVDGSNASRSAFSGMTEAFYRQLPVILITLGNSLDYTMELKDVVLGHYLVKDAKEILNFANYKLPAHIELGEEIIIDTEVESLKLQEALMEAVSEKDYLYFSPRFQTKEKDFMCKCISGGMSRCKDGTLSNVLGASLAQKRRRYIGVVTEEEFLHDMNTLGNIHANKDLFFIVISQKFEKMIGDYARTLNYEVICEAEDNICGTSLKRLFENGKQTIFIMLKK</sequence>
<dbReference type="GO" id="GO:0030976">
    <property type="term" value="F:thiamine pyrophosphate binding"/>
    <property type="evidence" value="ECO:0007669"/>
    <property type="project" value="InterPro"/>
</dbReference>
<dbReference type="SUPFAM" id="SSF52518">
    <property type="entry name" value="Thiamin diphosphate-binding fold (THDP-binding)"/>
    <property type="match status" value="1"/>
</dbReference>
<dbReference type="RefSeq" id="WP_144101828.1">
    <property type="nucleotide sequence ID" value="NZ_CABHNM010000079.1"/>
</dbReference>
<proteinExistence type="predicted"/>
<feature type="domain" description="Thiamine pyrophosphate enzyme N-terminal TPP-binding" evidence="1">
    <location>
        <begin position="19"/>
        <end position="91"/>
    </location>
</feature>
<evidence type="ECO:0000313" key="3">
    <source>
        <dbReference type="Proteomes" id="UP000398619"/>
    </source>
</evidence>